<evidence type="ECO:0000256" key="1">
    <source>
        <dbReference type="SAM" id="MobiDB-lite"/>
    </source>
</evidence>
<reference evidence="3" key="1">
    <citation type="submission" date="2023-10" db="EMBL/GenBank/DDBJ databases">
        <authorList>
            <person name="Chen Y."/>
            <person name="Shah S."/>
            <person name="Dougan E. K."/>
            <person name="Thang M."/>
            <person name="Chan C."/>
        </authorList>
    </citation>
    <scope>NUCLEOTIDE SEQUENCE [LARGE SCALE GENOMIC DNA]</scope>
</reference>
<accession>A0ABN9SKU9</accession>
<keyword evidence="2" id="KW-0732">Signal</keyword>
<evidence type="ECO:0000313" key="4">
    <source>
        <dbReference type="Proteomes" id="UP001189429"/>
    </source>
</evidence>
<name>A0ABN9SKU9_9DINO</name>
<organism evidence="3 4">
    <name type="scientific">Prorocentrum cordatum</name>
    <dbReference type="NCBI Taxonomy" id="2364126"/>
    <lineage>
        <taxon>Eukaryota</taxon>
        <taxon>Sar</taxon>
        <taxon>Alveolata</taxon>
        <taxon>Dinophyceae</taxon>
        <taxon>Prorocentrales</taxon>
        <taxon>Prorocentraceae</taxon>
        <taxon>Prorocentrum</taxon>
    </lineage>
</organism>
<evidence type="ECO:0000256" key="2">
    <source>
        <dbReference type="SAM" id="SignalP"/>
    </source>
</evidence>
<feature type="region of interest" description="Disordered" evidence="1">
    <location>
        <begin position="77"/>
        <end position="102"/>
    </location>
</feature>
<feature type="signal peptide" evidence="2">
    <location>
        <begin position="1"/>
        <end position="20"/>
    </location>
</feature>
<feature type="compositionally biased region" description="Basic residues" evidence="1">
    <location>
        <begin position="77"/>
        <end position="86"/>
    </location>
</feature>
<dbReference type="Proteomes" id="UP001189429">
    <property type="component" value="Unassembled WGS sequence"/>
</dbReference>
<keyword evidence="4" id="KW-1185">Reference proteome</keyword>
<feature type="chain" id="PRO_5047003422" evidence="2">
    <location>
        <begin position="21"/>
        <end position="395"/>
    </location>
</feature>
<evidence type="ECO:0000313" key="3">
    <source>
        <dbReference type="EMBL" id="CAK0832364.1"/>
    </source>
</evidence>
<proteinExistence type="predicted"/>
<sequence length="395" mass="43602">MLGRHHGLLVLLPPAGPAAAARRPAVLEGVPPAHARVLLPRVPASAWPAWQRGLLVQRGGQRAAGTQRRPLLRRRPCARRRGRRPMPQRGPPSTCAHRGVSFRPPTGFDALPADERPLELSRDPVVWPVPRPRGTLAPAAHLVTLGVGRFAAAPARLRSEALSLGVFGEVHAYTNFSWVAGREAEVWSRHMDAWREGRSRIAGFGWWKPVLCRRHLEAPALPHRSGVVVFSDAGSELEPVSARAWQEALVALQRFDVLAVVAPEYLERHYTKRAVLRRFAAALEQSSSLEDGQFITGLFALRKTPAALRLLEAWEALVQDVGLVNEEPDPLGEADYFITHRHEQSLWSLLLKCAILGRAIQVRQGGPLLNLSARVLILTSGYESSQLAKFSRRGD</sequence>
<protein>
    <submittedName>
        <fullName evidence="3">Uncharacterized protein</fullName>
    </submittedName>
</protein>
<comment type="caution">
    <text evidence="3">The sequence shown here is derived from an EMBL/GenBank/DDBJ whole genome shotgun (WGS) entry which is preliminary data.</text>
</comment>
<gene>
    <name evidence="3" type="ORF">PCOR1329_LOCUS30398</name>
</gene>
<dbReference type="EMBL" id="CAUYUJ010011669">
    <property type="protein sequence ID" value="CAK0832364.1"/>
    <property type="molecule type" value="Genomic_DNA"/>
</dbReference>